<keyword evidence="2" id="KW-1185">Reference proteome</keyword>
<sequence length="174" mass="20020">MQGSLRNSETPSLPSISRVLVFELLREEQRIQIAKSDVSYETISSASSDSSAGGGVWLPFDPWYENEHVEQWIQEQADRVFGFYDGGVINHDVAAVQKARYVTLSEVMRHEDRSGDRKQFVNSQSFIKFRNFSHSGATIIGNIIDICRDFVHRRVLQLYRMNEDRNANSYQANR</sequence>
<dbReference type="AlphaFoldDB" id="A0A9W4XJL1"/>
<proteinExistence type="predicted"/>
<name>A0A9W4XJL1_9PLEO</name>
<evidence type="ECO:0000313" key="1">
    <source>
        <dbReference type="EMBL" id="CAI6327787.1"/>
    </source>
</evidence>
<organism evidence="1 2">
    <name type="scientific">Periconia digitata</name>
    <dbReference type="NCBI Taxonomy" id="1303443"/>
    <lineage>
        <taxon>Eukaryota</taxon>
        <taxon>Fungi</taxon>
        <taxon>Dikarya</taxon>
        <taxon>Ascomycota</taxon>
        <taxon>Pezizomycotina</taxon>
        <taxon>Dothideomycetes</taxon>
        <taxon>Pleosporomycetidae</taxon>
        <taxon>Pleosporales</taxon>
        <taxon>Massarineae</taxon>
        <taxon>Periconiaceae</taxon>
        <taxon>Periconia</taxon>
    </lineage>
</organism>
<accession>A0A9W4XJL1</accession>
<protein>
    <submittedName>
        <fullName evidence="1">Uncharacterized protein</fullName>
    </submittedName>
</protein>
<evidence type="ECO:0000313" key="2">
    <source>
        <dbReference type="Proteomes" id="UP001152607"/>
    </source>
</evidence>
<dbReference type="EMBL" id="CAOQHR010000002">
    <property type="protein sequence ID" value="CAI6327787.1"/>
    <property type="molecule type" value="Genomic_DNA"/>
</dbReference>
<gene>
    <name evidence="1" type="ORF">PDIGIT_LOCUS3921</name>
</gene>
<dbReference type="Proteomes" id="UP001152607">
    <property type="component" value="Unassembled WGS sequence"/>
</dbReference>
<comment type="caution">
    <text evidence="1">The sequence shown here is derived from an EMBL/GenBank/DDBJ whole genome shotgun (WGS) entry which is preliminary data.</text>
</comment>
<reference evidence="1" key="1">
    <citation type="submission" date="2023-01" db="EMBL/GenBank/DDBJ databases">
        <authorList>
            <person name="Van Ghelder C."/>
            <person name="Rancurel C."/>
        </authorList>
    </citation>
    <scope>NUCLEOTIDE SEQUENCE</scope>
    <source>
        <strain evidence="1">CNCM I-4278</strain>
    </source>
</reference>